<sequence>MYLLLQDNENISLIWGRMSVSSPPKNTLNFELDYGLLRPLRIIGCLVFITVTVESQQNV</sequence>
<keyword evidence="2" id="KW-1185">Reference proteome</keyword>
<reference evidence="1" key="1">
    <citation type="submission" date="2022-12" db="EMBL/GenBank/DDBJ databases">
        <authorList>
            <person name="Alioto T."/>
            <person name="Alioto T."/>
            <person name="Gomez Garrido J."/>
        </authorList>
    </citation>
    <scope>NUCLEOTIDE SEQUENCE</scope>
</reference>
<name>A0AA35JUN1_9SAUR</name>
<organism evidence="1 2">
    <name type="scientific">Podarcis lilfordi</name>
    <name type="common">Lilford's wall lizard</name>
    <dbReference type="NCBI Taxonomy" id="74358"/>
    <lineage>
        <taxon>Eukaryota</taxon>
        <taxon>Metazoa</taxon>
        <taxon>Chordata</taxon>
        <taxon>Craniata</taxon>
        <taxon>Vertebrata</taxon>
        <taxon>Euteleostomi</taxon>
        <taxon>Lepidosauria</taxon>
        <taxon>Squamata</taxon>
        <taxon>Bifurcata</taxon>
        <taxon>Unidentata</taxon>
        <taxon>Episquamata</taxon>
        <taxon>Laterata</taxon>
        <taxon>Lacertibaenia</taxon>
        <taxon>Lacertidae</taxon>
        <taxon>Podarcis</taxon>
    </lineage>
</organism>
<proteinExistence type="predicted"/>
<protein>
    <submittedName>
        <fullName evidence="1">Uncharacterized protein</fullName>
    </submittedName>
</protein>
<dbReference type="EMBL" id="OX395127">
    <property type="protein sequence ID" value="CAI5765417.1"/>
    <property type="molecule type" value="Genomic_DNA"/>
</dbReference>
<dbReference type="Proteomes" id="UP001178461">
    <property type="component" value="Chromosome 2"/>
</dbReference>
<evidence type="ECO:0000313" key="2">
    <source>
        <dbReference type="Proteomes" id="UP001178461"/>
    </source>
</evidence>
<gene>
    <name evidence="1" type="ORF">PODLI_1B015774</name>
</gene>
<evidence type="ECO:0000313" key="1">
    <source>
        <dbReference type="EMBL" id="CAI5765417.1"/>
    </source>
</evidence>
<accession>A0AA35JUN1</accession>
<dbReference type="AlphaFoldDB" id="A0AA35JUN1"/>